<comment type="similarity">
    <text evidence="2">Belongs to the AB hydrolase superfamily. LDAH family.</text>
</comment>
<comment type="subcellular location">
    <subcellularLocation>
        <location evidence="1">Lipid droplet</location>
    </subcellularLocation>
</comment>
<keyword evidence="5" id="KW-0472">Membrane</keyword>
<evidence type="ECO:0000313" key="6">
    <source>
        <dbReference type="EMBL" id="KMZ65134.1"/>
    </source>
</evidence>
<keyword evidence="5" id="KW-0812">Transmembrane</keyword>
<dbReference type="InterPro" id="IPR029058">
    <property type="entry name" value="AB_hydrolase_fold"/>
</dbReference>
<proteinExistence type="inferred from homology"/>
<dbReference type="PANTHER" id="PTHR13390:SF0">
    <property type="entry name" value="LIPID DROPLET-ASSOCIATED HYDROLASE"/>
    <property type="match status" value="1"/>
</dbReference>
<dbReference type="PANTHER" id="PTHR13390">
    <property type="entry name" value="LIPASE"/>
    <property type="match status" value="1"/>
</dbReference>
<dbReference type="Pfam" id="PF10230">
    <property type="entry name" value="LIDHydrolase"/>
    <property type="match status" value="1"/>
</dbReference>
<gene>
    <name evidence="6" type="ORF">ZOSMA_338G00180</name>
</gene>
<dbReference type="GO" id="GO:0019915">
    <property type="term" value="P:lipid storage"/>
    <property type="evidence" value="ECO:0000318"/>
    <property type="project" value="GO_Central"/>
</dbReference>
<evidence type="ECO:0000256" key="4">
    <source>
        <dbReference type="ARBA" id="ARBA00022801"/>
    </source>
</evidence>
<dbReference type="SUPFAM" id="SSF53474">
    <property type="entry name" value="alpha/beta-Hydrolases"/>
    <property type="match status" value="1"/>
</dbReference>
<reference evidence="7" key="1">
    <citation type="journal article" date="2016" name="Nature">
        <title>The genome of the seagrass Zostera marina reveals angiosperm adaptation to the sea.</title>
        <authorList>
            <person name="Olsen J.L."/>
            <person name="Rouze P."/>
            <person name="Verhelst B."/>
            <person name="Lin Y.-C."/>
            <person name="Bayer T."/>
            <person name="Collen J."/>
            <person name="Dattolo E."/>
            <person name="De Paoli E."/>
            <person name="Dittami S."/>
            <person name="Maumus F."/>
            <person name="Michel G."/>
            <person name="Kersting A."/>
            <person name="Lauritano C."/>
            <person name="Lohaus R."/>
            <person name="Toepel M."/>
            <person name="Tonon T."/>
            <person name="Vanneste K."/>
            <person name="Amirebrahimi M."/>
            <person name="Brakel J."/>
            <person name="Bostroem C."/>
            <person name="Chovatia M."/>
            <person name="Grimwood J."/>
            <person name="Jenkins J.W."/>
            <person name="Jueterbock A."/>
            <person name="Mraz A."/>
            <person name="Stam W.T."/>
            <person name="Tice H."/>
            <person name="Bornberg-Bauer E."/>
            <person name="Green P.J."/>
            <person name="Pearson G.A."/>
            <person name="Procaccini G."/>
            <person name="Duarte C.M."/>
            <person name="Schmutz J."/>
            <person name="Reusch T.B.H."/>
            <person name="Van de Peer Y."/>
        </authorList>
    </citation>
    <scope>NUCLEOTIDE SEQUENCE [LARGE SCALE GENOMIC DNA]</scope>
    <source>
        <strain evidence="7">cv. Finnish</strain>
    </source>
</reference>
<evidence type="ECO:0000256" key="3">
    <source>
        <dbReference type="ARBA" id="ARBA00022677"/>
    </source>
</evidence>
<feature type="transmembrane region" description="Helical" evidence="5">
    <location>
        <begin position="177"/>
        <end position="198"/>
    </location>
</feature>
<keyword evidence="4" id="KW-0378">Hydrolase</keyword>
<keyword evidence="7" id="KW-1185">Reference proteome</keyword>
<name>A0A0K9P848_ZOSMR</name>
<dbReference type="Proteomes" id="UP000036987">
    <property type="component" value="Unassembled WGS sequence"/>
</dbReference>
<evidence type="ECO:0000256" key="1">
    <source>
        <dbReference type="ARBA" id="ARBA00004502"/>
    </source>
</evidence>
<sequence>MNRVIRFISSRSFAKRVMVLGDDRSPLTRRSYRATSRFCNVSSFSTELLELNSENPTLHVVFIPGNPGIVSYYKDFVEDLYQRLEEKVSVTAIGHISHTGKDRENGKIFSLQDQINHKVDFFKQEFQKKEIPIIMVGHSIGSYICLEILRQVKHQVKLTVGLYPFITLNKDSLKQRMIGVTAMSSFLSIAISLLASFLGSAPSWIKSTLVRRCIGRSWSSTAVDATCSDLLKYHTIRNVLYMANTEFKKLSDDPDLAFMRRTKHKISFLFGIDDHWGPSSVFEVVSKQVPDISLSIEKDGHSHSFCCTEGGSLWVAKHVANLIKKTSVE</sequence>
<dbReference type="OMA" id="WVPVSYY"/>
<protein>
    <recommendedName>
        <fullName evidence="8">Lipid droplet-associated hydrolase</fullName>
    </recommendedName>
</protein>
<evidence type="ECO:0000256" key="5">
    <source>
        <dbReference type="SAM" id="Phobius"/>
    </source>
</evidence>
<comment type="caution">
    <text evidence="6">The sequence shown here is derived from an EMBL/GenBank/DDBJ whole genome shotgun (WGS) entry which is preliminary data.</text>
</comment>
<dbReference type="Gene3D" id="3.40.50.1820">
    <property type="entry name" value="alpha/beta hydrolase"/>
    <property type="match status" value="1"/>
</dbReference>
<dbReference type="OrthoDB" id="448051at2759"/>
<evidence type="ECO:0000256" key="2">
    <source>
        <dbReference type="ARBA" id="ARBA00008300"/>
    </source>
</evidence>
<dbReference type="GO" id="GO:0016298">
    <property type="term" value="F:lipase activity"/>
    <property type="evidence" value="ECO:0007669"/>
    <property type="project" value="InterPro"/>
</dbReference>
<accession>A0A0K9P848</accession>
<dbReference type="EMBL" id="LFYR01001074">
    <property type="protein sequence ID" value="KMZ65134.1"/>
    <property type="molecule type" value="Genomic_DNA"/>
</dbReference>
<organism evidence="6 7">
    <name type="scientific">Zostera marina</name>
    <name type="common">Eelgrass</name>
    <dbReference type="NCBI Taxonomy" id="29655"/>
    <lineage>
        <taxon>Eukaryota</taxon>
        <taxon>Viridiplantae</taxon>
        <taxon>Streptophyta</taxon>
        <taxon>Embryophyta</taxon>
        <taxon>Tracheophyta</taxon>
        <taxon>Spermatophyta</taxon>
        <taxon>Magnoliopsida</taxon>
        <taxon>Liliopsida</taxon>
        <taxon>Zosteraceae</taxon>
        <taxon>Zostera</taxon>
    </lineage>
</organism>
<keyword evidence="3" id="KW-0551">Lipid droplet</keyword>
<dbReference type="InterPro" id="IPR019363">
    <property type="entry name" value="LDAH"/>
</dbReference>
<keyword evidence="5" id="KW-1133">Transmembrane helix</keyword>
<evidence type="ECO:0008006" key="8">
    <source>
        <dbReference type="Google" id="ProtNLM"/>
    </source>
</evidence>
<dbReference type="GO" id="GO:0005811">
    <property type="term" value="C:lipid droplet"/>
    <property type="evidence" value="ECO:0000318"/>
    <property type="project" value="GO_Central"/>
</dbReference>
<dbReference type="AlphaFoldDB" id="A0A0K9P848"/>
<evidence type="ECO:0000313" key="7">
    <source>
        <dbReference type="Proteomes" id="UP000036987"/>
    </source>
</evidence>